<keyword evidence="2" id="KW-1185">Reference proteome</keyword>
<reference evidence="1" key="1">
    <citation type="submission" date="2022-03" db="EMBL/GenBank/DDBJ databases">
        <authorList>
            <person name="Lindestad O."/>
        </authorList>
    </citation>
    <scope>NUCLEOTIDE SEQUENCE</scope>
</reference>
<organism evidence="1 2">
    <name type="scientific">Pararge aegeria aegeria</name>
    <dbReference type="NCBI Taxonomy" id="348720"/>
    <lineage>
        <taxon>Eukaryota</taxon>
        <taxon>Metazoa</taxon>
        <taxon>Ecdysozoa</taxon>
        <taxon>Arthropoda</taxon>
        <taxon>Hexapoda</taxon>
        <taxon>Insecta</taxon>
        <taxon>Pterygota</taxon>
        <taxon>Neoptera</taxon>
        <taxon>Endopterygota</taxon>
        <taxon>Lepidoptera</taxon>
        <taxon>Glossata</taxon>
        <taxon>Ditrysia</taxon>
        <taxon>Papilionoidea</taxon>
        <taxon>Nymphalidae</taxon>
        <taxon>Satyrinae</taxon>
        <taxon>Satyrini</taxon>
        <taxon>Parargina</taxon>
        <taxon>Pararge</taxon>
    </lineage>
</organism>
<dbReference type="EMBL" id="CAKXAJ010013306">
    <property type="protein sequence ID" value="CAH2215895.1"/>
    <property type="molecule type" value="Genomic_DNA"/>
</dbReference>
<dbReference type="AlphaFoldDB" id="A0A8S4QSY4"/>
<evidence type="ECO:0000313" key="1">
    <source>
        <dbReference type="EMBL" id="CAH2215895.1"/>
    </source>
</evidence>
<dbReference type="Gene3D" id="2.30.29.240">
    <property type="match status" value="1"/>
</dbReference>
<comment type="caution">
    <text evidence="1">The sequence shown here is derived from an EMBL/GenBank/DDBJ whole genome shotgun (WGS) entry which is preliminary data.</text>
</comment>
<dbReference type="OrthoDB" id="269822at2759"/>
<proteinExistence type="predicted"/>
<dbReference type="Proteomes" id="UP000838756">
    <property type="component" value="Unassembled WGS sequence"/>
</dbReference>
<name>A0A8S4QSY4_9NEOP</name>
<sequence length="45" mass="5376">MWTEELFKLAYNLNQFNNPTIKFLEKLHTKIILRADKSGKILVKK</sequence>
<evidence type="ECO:0000313" key="2">
    <source>
        <dbReference type="Proteomes" id="UP000838756"/>
    </source>
</evidence>
<accession>A0A8S4QSY4</accession>
<protein>
    <submittedName>
        <fullName evidence="1">Jg8089 protein</fullName>
    </submittedName>
</protein>
<gene>
    <name evidence="1" type="primary">jg8089</name>
    <name evidence="1" type="ORF">PAEG_LOCUS3979</name>
</gene>